<evidence type="ECO:0000313" key="2">
    <source>
        <dbReference type="Proteomes" id="UP000053201"/>
    </source>
</evidence>
<keyword evidence="2" id="KW-1185">Reference proteome</keyword>
<dbReference type="RefSeq" id="XP_016607127.1">
    <property type="nucleotide sequence ID" value="XM_016757500.1"/>
</dbReference>
<organism evidence="1 2">
    <name type="scientific">Spizellomyces punctatus (strain DAOM BR117)</name>
    <dbReference type="NCBI Taxonomy" id="645134"/>
    <lineage>
        <taxon>Eukaryota</taxon>
        <taxon>Fungi</taxon>
        <taxon>Fungi incertae sedis</taxon>
        <taxon>Chytridiomycota</taxon>
        <taxon>Chytridiomycota incertae sedis</taxon>
        <taxon>Chytridiomycetes</taxon>
        <taxon>Spizellomycetales</taxon>
        <taxon>Spizellomycetaceae</taxon>
        <taxon>Spizellomyces</taxon>
    </lineage>
</organism>
<reference evidence="1 2" key="1">
    <citation type="submission" date="2009-08" db="EMBL/GenBank/DDBJ databases">
        <title>The Genome Sequence of Spizellomyces punctatus strain DAOM BR117.</title>
        <authorList>
            <consortium name="The Broad Institute Genome Sequencing Platform"/>
            <person name="Russ C."/>
            <person name="Cuomo C."/>
            <person name="Shea T."/>
            <person name="Young S.K."/>
            <person name="Zeng Q."/>
            <person name="Koehrsen M."/>
            <person name="Haas B."/>
            <person name="Borodovsky M."/>
            <person name="Guigo R."/>
            <person name="Alvarado L."/>
            <person name="Berlin A."/>
            <person name="Bochicchio J."/>
            <person name="Borenstein D."/>
            <person name="Chapman S."/>
            <person name="Chen Z."/>
            <person name="Engels R."/>
            <person name="Freedman E."/>
            <person name="Gellesch M."/>
            <person name="Goldberg J."/>
            <person name="Griggs A."/>
            <person name="Gujja S."/>
            <person name="Heiman D."/>
            <person name="Hepburn T."/>
            <person name="Howarth C."/>
            <person name="Jen D."/>
            <person name="Larson L."/>
            <person name="Lewis B."/>
            <person name="Mehta T."/>
            <person name="Park D."/>
            <person name="Pearson M."/>
            <person name="Roberts A."/>
            <person name="Saif S."/>
            <person name="Shenoy N."/>
            <person name="Sisk P."/>
            <person name="Stolte C."/>
            <person name="Sykes S."/>
            <person name="Thomson T."/>
            <person name="Walk T."/>
            <person name="White J."/>
            <person name="Yandava C."/>
            <person name="Burger G."/>
            <person name="Gray M.W."/>
            <person name="Holland P.W.H."/>
            <person name="King N."/>
            <person name="Lang F.B.F."/>
            <person name="Roger A.J."/>
            <person name="Ruiz-Trillo I."/>
            <person name="Lander E."/>
            <person name="Nusbaum C."/>
        </authorList>
    </citation>
    <scope>NUCLEOTIDE SEQUENCE [LARGE SCALE GENOMIC DNA]</scope>
    <source>
        <strain evidence="1 2">DAOM BR117</strain>
    </source>
</reference>
<dbReference type="InParanoid" id="A0A0L0HD96"/>
<dbReference type="AlphaFoldDB" id="A0A0L0HD96"/>
<name>A0A0L0HD96_SPIPD</name>
<evidence type="ECO:0000313" key="1">
    <source>
        <dbReference type="EMBL" id="KNC99087.1"/>
    </source>
</evidence>
<accession>A0A0L0HD96</accession>
<sequence>MHLMCEIFSAVLVRLSAFRLNVVWSLQRSLQPIVVLNWPGALILFAKGCVILQTKPVRQVLYEPIDPIDGKTQTTHWRNVISTIHLVDLHIFQLVHVYSESGQWLALQG</sequence>
<dbReference type="EMBL" id="KQ257459">
    <property type="protein sequence ID" value="KNC99087.1"/>
    <property type="molecule type" value="Genomic_DNA"/>
</dbReference>
<protein>
    <submittedName>
        <fullName evidence="1">Uncharacterized protein</fullName>
    </submittedName>
</protein>
<gene>
    <name evidence="1" type="ORF">SPPG_09341</name>
</gene>
<dbReference type="GeneID" id="27692466"/>
<dbReference type="Proteomes" id="UP000053201">
    <property type="component" value="Unassembled WGS sequence"/>
</dbReference>
<proteinExistence type="predicted"/>
<dbReference type="VEuPathDB" id="FungiDB:SPPG_09341"/>